<dbReference type="EMBL" id="JH604634">
    <property type="protein sequence ID" value="EHY66270.1"/>
    <property type="molecule type" value="Genomic_DNA"/>
</dbReference>
<evidence type="ECO:0000313" key="1">
    <source>
        <dbReference type="EMBL" id="EHY66270.1"/>
    </source>
</evidence>
<evidence type="ECO:0000313" key="3">
    <source>
        <dbReference type="Proteomes" id="UP000054524"/>
    </source>
</evidence>
<accession>H8ZBL7</accession>
<reference evidence="2 3" key="3">
    <citation type="journal article" date="2014" name="Genome Announc.">
        <title>Genome Sequence of the Microsporidian Species Nematocida sp1 Strain ERTm6 (ATCC PRA-372).</title>
        <authorList>
            <person name="Bakowski M.A."/>
            <person name="Priest M."/>
            <person name="Young S."/>
            <person name="Cuomo C.A."/>
            <person name="Troemel E.R."/>
        </authorList>
    </citation>
    <scope>NUCLEOTIDE SEQUENCE [LARGE SCALE GENOMIC DNA]</scope>
    <source>
        <strain evidence="2 3">ERTm6</strain>
    </source>
</reference>
<dbReference type="HOGENOM" id="CLU_706145_0_0_1"/>
<name>H8ZBL7_NEMA1</name>
<sequence>MVECNVCKLPTKEIDNGYVCNNGHITRHLKEVDEEVDWSQKIKAVKRKERFKLDEVIQLFTARELCAYLGVKYLHDLLKEYEIPSSVFSRYKELYYAFTTVISSKPEFMLNTEYRRITEIFIFLVKRETEEKKGKLYTILDFIRKLDSSDCLFKYYTRARTAVRIKYLRVVPKYSISKITGEGVIRLLQDAFPDKKEYQIGVMGLLTESALKKICLQLGITPTQELTTGYQHFLGTLELIQFVQNRKKFYFSESIIASYIYMYYEARCELSCVKGYVHVLEVPQDLGGKKIMQDFFSRENNISTFKQLNVYMNILEHYNGSREPVFNPVEFPAPEYGRGAISNEVQHKATLRIFDQISSVIGHSSSYMIELQVKLLCAYGRILRRFTAVETKAKKTKKKYRSVRG</sequence>
<reference evidence="1" key="1">
    <citation type="submission" date="2011-03" db="EMBL/GenBank/DDBJ databases">
        <title>The Genome Sequence of Nematocida sp1 strain ERTm2.</title>
        <authorList>
            <consortium name="The Broad Institute Genome Sequencing Platform"/>
            <consortium name="The Broad Institute Genome Sequencing Center for Infectious Disease"/>
            <person name="Cuomo C."/>
            <person name="Troemel E."/>
            <person name="Young S.K."/>
            <person name="Zeng Q."/>
            <person name="Gargeya S."/>
            <person name="Fitzgerald M."/>
            <person name="Haas B."/>
            <person name="Abouelleil A."/>
            <person name="Alvarado L."/>
            <person name="Arachchi H.M."/>
            <person name="Berlin A."/>
            <person name="Brown A."/>
            <person name="Chapman S.B."/>
            <person name="Chen Z."/>
            <person name="Dunbar C."/>
            <person name="Freedman E."/>
            <person name="Gearin G."/>
            <person name="Gellesch M."/>
            <person name="Goldberg J."/>
            <person name="Griggs A."/>
            <person name="Gujja S."/>
            <person name="Heilman E.R."/>
            <person name="Heiman D."/>
            <person name="Howarth C."/>
            <person name="Larson L."/>
            <person name="Lui A."/>
            <person name="MacDonald P.J.P."/>
            <person name="Mehta T."/>
            <person name="Montmayeur A."/>
            <person name="Murphy C."/>
            <person name="Neiman D."/>
            <person name="Pearson M."/>
            <person name="Priest M."/>
            <person name="Roberts A."/>
            <person name="Saif S."/>
            <person name="Shea T."/>
            <person name="Shenoy N."/>
            <person name="Sisk P."/>
            <person name="Stolte C."/>
            <person name="Sykes S."/>
            <person name="White J."/>
            <person name="Yandava C."/>
            <person name="Wortman J."/>
            <person name="Nusbaum C."/>
            <person name="Birren B."/>
        </authorList>
    </citation>
    <scope>NUCLEOTIDE SEQUENCE</scope>
    <source>
        <strain evidence="1">ERTm2</strain>
    </source>
</reference>
<evidence type="ECO:0000313" key="2">
    <source>
        <dbReference type="EMBL" id="KFG26070.1"/>
    </source>
</evidence>
<protein>
    <submittedName>
        <fullName evidence="1">Uncharacterized protein</fullName>
    </submittedName>
</protein>
<dbReference type="Proteomes" id="UP000005622">
    <property type="component" value="Unassembled WGS sequence"/>
</dbReference>
<organism evidence="1">
    <name type="scientific">Nematocida ausubeli (strain ATCC PRA-371 / ERTm2)</name>
    <name type="common">Nematode killer fungus</name>
    <dbReference type="NCBI Taxonomy" id="1913371"/>
    <lineage>
        <taxon>Eukaryota</taxon>
        <taxon>Fungi</taxon>
        <taxon>Fungi incertae sedis</taxon>
        <taxon>Microsporidia</taxon>
        <taxon>Nematocida</taxon>
    </lineage>
</organism>
<accession>A0A086J1Q2</accession>
<reference evidence="2" key="2">
    <citation type="submission" date="2012-10" db="EMBL/GenBank/DDBJ databases">
        <authorList>
            <consortium name="The Broad Institute Genome Sequencing Platform"/>
            <consortium name="The Broad Institute Genome Sequencing Center for Infectious Disease"/>
            <person name="Cuomo C."/>
            <person name="Troemel E."/>
            <person name="Walker B."/>
            <person name="Young S.K."/>
            <person name="Zeng Q."/>
            <person name="Gargeya S."/>
            <person name="Fitzgerald M."/>
            <person name="Haas B."/>
            <person name="Abouelleil A."/>
            <person name="Alvarado L."/>
            <person name="Arachchi H.M."/>
            <person name="Berlin A.M."/>
            <person name="Chapman S.B."/>
            <person name="Goldberg J."/>
            <person name="Griggs A."/>
            <person name="Gujja S."/>
            <person name="Hansen M."/>
            <person name="Howarth C."/>
            <person name="Imamovic A."/>
            <person name="Larimer J."/>
            <person name="McCowan C."/>
            <person name="Murphy C."/>
            <person name="Neiman D."/>
            <person name="Pearson M."/>
            <person name="Priest M."/>
            <person name="Roberts A."/>
            <person name="Saif S."/>
            <person name="Shea T."/>
            <person name="Sisk P."/>
            <person name="Sykes S."/>
            <person name="Wortman J."/>
            <person name="Nusbaum C."/>
            <person name="Birren B."/>
        </authorList>
    </citation>
    <scope>NUCLEOTIDE SEQUENCE</scope>
    <source>
        <strain evidence="2">ERTm6</strain>
    </source>
</reference>
<keyword evidence="3" id="KW-1185">Reference proteome</keyword>
<dbReference type="EMBL" id="AKIJ01000003">
    <property type="protein sequence ID" value="KFG26070.1"/>
    <property type="molecule type" value="Genomic_DNA"/>
</dbReference>
<proteinExistence type="predicted"/>
<dbReference type="Proteomes" id="UP000054524">
    <property type="component" value="Unassembled WGS sequence"/>
</dbReference>
<dbReference type="AlphaFoldDB" id="H8ZBL7"/>
<gene>
    <name evidence="1" type="ORF">NERG_00966</name>
    <name evidence="2" type="ORF">NESG_01184</name>
</gene>